<dbReference type="SUPFAM" id="SSF52540">
    <property type="entry name" value="P-loop containing nucleoside triphosphate hydrolases"/>
    <property type="match status" value="1"/>
</dbReference>
<protein>
    <recommendedName>
        <fullName evidence="3">NadR/Ttd14 AAA domain-containing protein</fullName>
    </recommendedName>
</protein>
<comment type="caution">
    <text evidence="1">The sequence shown here is derived from an EMBL/GenBank/DDBJ whole genome shotgun (WGS) entry which is preliminary data.</text>
</comment>
<sequence length="193" mass="21740">MLDLKVINIWAAPGVGKSTTAAGLYYHMKQLGCSVELVTEFAKDLTWERNMTGLQNQLAILGEQDHRLRRLEGKVEFAITDSPLPLGIAYLTPEYDEMGLDDAILNAYGRYRNFDYLLARVKPYRTEGRNQTQHEALVLDATVMDLFRETTDWDGSEADYDSAAFYFPADEWAVSRIALTLPLHADAEKSLAA</sequence>
<reference evidence="2" key="1">
    <citation type="journal article" date="2019" name="Int. J. Syst. Evol. Microbiol.">
        <title>The Global Catalogue of Microorganisms (GCM) 10K type strain sequencing project: providing services to taxonomists for standard genome sequencing and annotation.</title>
        <authorList>
            <consortium name="The Broad Institute Genomics Platform"/>
            <consortium name="The Broad Institute Genome Sequencing Center for Infectious Disease"/>
            <person name="Wu L."/>
            <person name="Ma J."/>
        </authorList>
    </citation>
    <scope>NUCLEOTIDE SEQUENCE [LARGE SCALE GENOMIC DNA]</scope>
    <source>
        <strain evidence="2">CCUG 56108</strain>
    </source>
</reference>
<name>A0ABW3X2X8_9HYPH</name>
<keyword evidence="2" id="KW-1185">Reference proteome</keyword>
<evidence type="ECO:0000313" key="1">
    <source>
        <dbReference type="EMBL" id="MFD1303470.1"/>
    </source>
</evidence>
<dbReference type="RefSeq" id="WP_238208563.1">
    <property type="nucleotide sequence ID" value="NZ_JBHTND010000030.1"/>
</dbReference>
<organism evidence="1 2">
    <name type="scientific">Methylobacterium marchantiae</name>
    <dbReference type="NCBI Taxonomy" id="600331"/>
    <lineage>
        <taxon>Bacteria</taxon>
        <taxon>Pseudomonadati</taxon>
        <taxon>Pseudomonadota</taxon>
        <taxon>Alphaproteobacteria</taxon>
        <taxon>Hyphomicrobiales</taxon>
        <taxon>Methylobacteriaceae</taxon>
        <taxon>Methylobacterium</taxon>
    </lineage>
</organism>
<dbReference type="EMBL" id="JBHTND010000030">
    <property type="protein sequence ID" value="MFD1303470.1"/>
    <property type="molecule type" value="Genomic_DNA"/>
</dbReference>
<gene>
    <name evidence="1" type="ORF">ACFQ4G_18010</name>
</gene>
<evidence type="ECO:0000313" key="2">
    <source>
        <dbReference type="Proteomes" id="UP001597176"/>
    </source>
</evidence>
<accession>A0ABW3X2X8</accession>
<evidence type="ECO:0008006" key="3">
    <source>
        <dbReference type="Google" id="ProtNLM"/>
    </source>
</evidence>
<proteinExistence type="predicted"/>
<dbReference type="InterPro" id="IPR027417">
    <property type="entry name" value="P-loop_NTPase"/>
</dbReference>
<dbReference type="Proteomes" id="UP001597176">
    <property type="component" value="Unassembled WGS sequence"/>
</dbReference>